<keyword evidence="2" id="KW-1185">Reference proteome</keyword>
<reference evidence="1 2" key="1">
    <citation type="journal article" date="2016" name="Front. Microbiol.">
        <title>Genome Sequence of the Piezophilic, Mesophilic Sulfate-Reducing Bacterium Desulfovibrio indicus J2T.</title>
        <authorList>
            <person name="Cao J."/>
            <person name="Maignien L."/>
            <person name="Shao Z."/>
            <person name="Alain K."/>
            <person name="Jebbar M."/>
        </authorList>
    </citation>
    <scope>NUCLEOTIDE SEQUENCE [LARGE SCALE GENOMIC DNA]</scope>
    <source>
        <strain evidence="1 2">J2</strain>
    </source>
</reference>
<dbReference type="EMBL" id="CP014206">
    <property type="protein sequence ID" value="AMK12465.1"/>
    <property type="molecule type" value="Genomic_DNA"/>
</dbReference>
<organism evidence="1 2">
    <name type="scientific">Pseudodesulfovibrio indicus</name>
    <dbReference type="NCBI Taxonomy" id="1716143"/>
    <lineage>
        <taxon>Bacteria</taxon>
        <taxon>Pseudomonadati</taxon>
        <taxon>Thermodesulfobacteriota</taxon>
        <taxon>Desulfovibrionia</taxon>
        <taxon>Desulfovibrionales</taxon>
        <taxon>Desulfovibrionaceae</taxon>
    </lineage>
</organism>
<gene>
    <name evidence="1" type="ORF">AWY79_15830</name>
</gene>
<proteinExistence type="predicted"/>
<sequence>MSRQVFTLLEISKLTNETPGTAAADILGGRLWACPLSKTHFHAAEAELRRYIGQVIRRQS</sequence>
<name>A0ABN4M170_9BACT</name>
<protein>
    <submittedName>
        <fullName evidence="1">Uncharacterized protein</fullName>
    </submittedName>
</protein>
<accession>A0ABN4M170</accession>
<evidence type="ECO:0000313" key="2">
    <source>
        <dbReference type="Proteomes" id="UP000055611"/>
    </source>
</evidence>
<evidence type="ECO:0000313" key="1">
    <source>
        <dbReference type="EMBL" id="AMK12465.1"/>
    </source>
</evidence>
<dbReference type="Proteomes" id="UP000055611">
    <property type="component" value="Chromosome"/>
</dbReference>